<reference evidence="1 2" key="1">
    <citation type="submission" date="2019-08" db="EMBL/GenBank/DDBJ databases">
        <title>Draft genome sequences of two oriental melons (Cucumis melo L. var makuwa).</title>
        <authorList>
            <person name="Kwon S.-Y."/>
        </authorList>
    </citation>
    <scope>NUCLEOTIDE SEQUENCE [LARGE SCALE GENOMIC DNA]</scope>
    <source>
        <strain evidence="2">cv. SW 3</strain>
        <tissue evidence="1">Leaf</tissue>
    </source>
</reference>
<dbReference type="EMBL" id="SSTE01017321">
    <property type="protein sequence ID" value="KAA0040580.1"/>
    <property type="molecule type" value="Genomic_DNA"/>
</dbReference>
<comment type="caution">
    <text evidence="1">The sequence shown here is derived from an EMBL/GenBank/DDBJ whole genome shotgun (WGS) entry which is preliminary data.</text>
</comment>
<gene>
    <name evidence="1" type="ORF">E6C27_scaffold262G001520</name>
</gene>
<sequence>MCASFGSTRLICASFGSTRLICASFGSTRLICVRSTEPLDCYVGVQRGADRRGAGRVREGHMDASDFLSLPLCEIPCPPSRDPQEQYWKGEDTLILSCLIKNMEPQIDKPSLYAATVKDIWDTTQKLYSKRQNVFVDTHYKNREIVLNCPNDGIQYSRIEEVCFEVRLEENHTIVTSTLTTPAIDFVAFSAKSLSHDRERHNGEPICISMHCKK</sequence>
<organism evidence="1 2">
    <name type="scientific">Cucumis melo var. makuwa</name>
    <name type="common">Oriental melon</name>
    <dbReference type="NCBI Taxonomy" id="1194695"/>
    <lineage>
        <taxon>Eukaryota</taxon>
        <taxon>Viridiplantae</taxon>
        <taxon>Streptophyta</taxon>
        <taxon>Embryophyta</taxon>
        <taxon>Tracheophyta</taxon>
        <taxon>Spermatophyta</taxon>
        <taxon>Magnoliopsida</taxon>
        <taxon>eudicotyledons</taxon>
        <taxon>Gunneridae</taxon>
        <taxon>Pentapetalae</taxon>
        <taxon>rosids</taxon>
        <taxon>fabids</taxon>
        <taxon>Cucurbitales</taxon>
        <taxon>Cucurbitaceae</taxon>
        <taxon>Benincaseae</taxon>
        <taxon>Cucumis</taxon>
    </lineage>
</organism>
<accession>A0A5A7TB96</accession>
<evidence type="ECO:0000313" key="1">
    <source>
        <dbReference type="EMBL" id="KAA0040580.1"/>
    </source>
</evidence>
<dbReference type="OrthoDB" id="1725534at2759"/>
<proteinExistence type="predicted"/>
<dbReference type="AlphaFoldDB" id="A0A5A7TB96"/>
<name>A0A5A7TB96_CUCMM</name>
<protein>
    <submittedName>
        <fullName evidence="1">UBN2_3 domain-containing protein</fullName>
    </submittedName>
</protein>
<dbReference type="Proteomes" id="UP000321393">
    <property type="component" value="Unassembled WGS sequence"/>
</dbReference>
<evidence type="ECO:0000313" key="2">
    <source>
        <dbReference type="Proteomes" id="UP000321393"/>
    </source>
</evidence>